<feature type="coiled-coil region" evidence="1">
    <location>
        <begin position="1"/>
        <end position="42"/>
    </location>
</feature>
<feature type="compositionally biased region" description="Acidic residues" evidence="2">
    <location>
        <begin position="243"/>
        <end position="252"/>
    </location>
</feature>
<evidence type="ECO:0000313" key="3">
    <source>
        <dbReference type="EMBL" id="EFZ10930.1"/>
    </source>
</evidence>
<gene>
    <name evidence="3" type="ORF">SINV_10237</name>
</gene>
<feature type="compositionally biased region" description="Basic and acidic residues" evidence="2">
    <location>
        <begin position="230"/>
        <end position="242"/>
    </location>
</feature>
<evidence type="ECO:0000256" key="2">
    <source>
        <dbReference type="SAM" id="MobiDB-lite"/>
    </source>
</evidence>
<dbReference type="AlphaFoldDB" id="E9J8C4"/>
<sequence length="252" mass="30316">MKNRKEEMKKFKEVVKECEEKIGRLEERIEEMEKNWEEEKEKDLISVETGGEQEDRRSVGSVWSLRSSTVSKASLDSRYRGLSEREIGSLRKWAAKRDWADRKLNIIIKGVNMPETVKKDRLERRKWAENLIKEKIEVTCKIISCRVSGPMIIAKLENEEKKKEVMINKSKLKLKGERIFLENDMSWEQRRTQKRIKRWWKEQKEKGVQVKIEFGKVKIGDIWRPWEEIEREEERSEEREAGDREEENQNFS</sequence>
<dbReference type="HOGENOM" id="CLU_1083038_0_0_1"/>
<reference evidence="3" key="1">
    <citation type="journal article" date="2011" name="Proc. Natl. Acad. Sci. U.S.A.">
        <title>The genome of the fire ant Solenopsis invicta.</title>
        <authorList>
            <person name="Wurm Y."/>
            <person name="Wang J."/>
            <person name="Riba-Grognuz O."/>
            <person name="Corona M."/>
            <person name="Nygaard S."/>
            <person name="Hunt B.G."/>
            <person name="Ingram K.K."/>
            <person name="Falquet L."/>
            <person name="Nipitwattanaphon M."/>
            <person name="Gotzek D."/>
            <person name="Dijkstra M.B."/>
            <person name="Oettler J."/>
            <person name="Comtesse F."/>
            <person name="Shih C.J."/>
            <person name="Wu W.J."/>
            <person name="Yang C.C."/>
            <person name="Thomas J."/>
            <person name="Beaudoing E."/>
            <person name="Pradervand S."/>
            <person name="Flegel V."/>
            <person name="Cook E.D."/>
            <person name="Fabbretti R."/>
            <person name="Stockinger H."/>
            <person name="Long L."/>
            <person name="Farmerie W.G."/>
            <person name="Oakey J."/>
            <person name="Boomsma J.J."/>
            <person name="Pamilo P."/>
            <person name="Yi S.V."/>
            <person name="Heinze J."/>
            <person name="Goodisman M.A."/>
            <person name="Farinelli L."/>
            <person name="Harshman K."/>
            <person name="Hulo N."/>
            <person name="Cerutti L."/>
            <person name="Xenarios I."/>
            <person name="Shoemaker D."/>
            <person name="Keller L."/>
        </authorList>
    </citation>
    <scope>NUCLEOTIDE SEQUENCE [LARGE SCALE GENOMIC DNA]</scope>
</reference>
<name>E9J8C4_SOLIN</name>
<evidence type="ECO:0000256" key="1">
    <source>
        <dbReference type="SAM" id="Coils"/>
    </source>
</evidence>
<feature type="region of interest" description="Disordered" evidence="2">
    <location>
        <begin position="230"/>
        <end position="252"/>
    </location>
</feature>
<accession>E9J8C4</accession>
<dbReference type="EMBL" id="GL768973">
    <property type="protein sequence ID" value="EFZ10930.1"/>
    <property type="molecule type" value="Genomic_DNA"/>
</dbReference>
<proteinExistence type="predicted"/>
<feature type="non-terminal residue" evidence="3">
    <location>
        <position position="252"/>
    </location>
</feature>
<keyword evidence="1" id="KW-0175">Coiled coil</keyword>
<organism>
    <name type="scientific">Solenopsis invicta</name>
    <name type="common">Red imported fire ant</name>
    <name type="synonym">Solenopsis wagneri</name>
    <dbReference type="NCBI Taxonomy" id="13686"/>
    <lineage>
        <taxon>Eukaryota</taxon>
        <taxon>Metazoa</taxon>
        <taxon>Ecdysozoa</taxon>
        <taxon>Arthropoda</taxon>
        <taxon>Hexapoda</taxon>
        <taxon>Insecta</taxon>
        <taxon>Pterygota</taxon>
        <taxon>Neoptera</taxon>
        <taxon>Endopterygota</taxon>
        <taxon>Hymenoptera</taxon>
        <taxon>Apocrita</taxon>
        <taxon>Aculeata</taxon>
        <taxon>Formicoidea</taxon>
        <taxon>Formicidae</taxon>
        <taxon>Myrmicinae</taxon>
        <taxon>Solenopsis</taxon>
    </lineage>
</organism>
<protein>
    <submittedName>
        <fullName evidence="3">Uncharacterized protein</fullName>
    </submittedName>
</protein>